<dbReference type="OrthoDB" id="163681at2759"/>
<reference evidence="1 2" key="1">
    <citation type="journal article" date="2017" name="Genome Biol. Evol.">
        <title>Phytophthora megakarya and P. palmivora, closely related causal agents of cacao black pod rot, underwent increases in genome sizes and gene numbers by different mechanisms.</title>
        <authorList>
            <person name="Ali S.S."/>
            <person name="Shao J."/>
            <person name="Lary D.J."/>
            <person name="Kronmiller B."/>
            <person name="Shen D."/>
            <person name="Strem M.D."/>
            <person name="Amoako-Attah I."/>
            <person name="Akrofi A.Y."/>
            <person name="Begoude B.A."/>
            <person name="Ten Hoopen G.M."/>
            <person name="Coulibaly K."/>
            <person name="Kebe B.I."/>
            <person name="Melnick R.L."/>
            <person name="Guiltinan M.J."/>
            <person name="Tyler B.M."/>
            <person name="Meinhardt L.W."/>
            <person name="Bailey B.A."/>
        </authorList>
    </citation>
    <scope>NUCLEOTIDE SEQUENCE [LARGE SCALE GENOMIC DNA]</scope>
    <source>
        <strain evidence="2">sbr112.9</strain>
    </source>
</reference>
<evidence type="ECO:0000313" key="2">
    <source>
        <dbReference type="Proteomes" id="UP000237271"/>
    </source>
</evidence>
<proteinExistence type="predicted"/>
<dbReference type="EMBL" id="NCKW01005901">
    <property type="protein sequence ID" value="POM72346.1"/>
    <property type="molecule type" value="Genomic_DNA"/>
</dbReference>
<comment type="caution">
    <text evidence="1">The sequence shown here is derived from an EMBL/GenBank/DDBJ whole genome shotgun (WGS) entry which is preliminary data.</text>
</comment>
<dbReference type="Gene3D" id="3.80.10.10">
    <property type="entry name" value="Ribonuclease Inhibitor"/>
    <property type="match status" value="1"/>
</dbReference>
<dbReference type="AlphaFoldDB" id="A0A2P4Y3E2"/>
<evidence type="ECO:0000313" key="1">
    <source>
        <dbReference type="EMBL" id="POM72346.1"/>
    </source>
</evidence>
<dbReference type="InterPro" id="IPR032675">
    <property type="entry name" value="LRR_dom_sf"/>
</dbReference>
<feature type="non-terminal residue" evidence="1">
    <location>
        <position position="494"/>
    </location>
</feature>
<sequence>MEVLSRDAIKASSRNKLAQRKRNLRMRGEGQRWSAHLKAAFAEIERLTIVYRHAIEKLETYTLPNLSPQSAVQWFEMYLRVVDLGVQIRRGEVRHCTTQRFTYPCMHKTGTKGAVHSGLSIDDGNAIFQLMEQRKLVKERRLENWFMQMDKLDRDDVGLLDKRVTRCLEDFQRRSSVLYDRLEVTGKDPHEEMLVFGTTGTAAHILSKVTRTCFGPKNCACKENATPWEDFCLQPSDSHAQSILLTKSGDGAGVDDVGIMDIKRQMGFEGLSREEKHEDAAALARDAAELVNRRKLRGNNVASSGIRATPSARSIYLKKCEENGLKPKPYMNALLTVKKGSHLLNFSDVGFHTADDLQVLVDIFSTDGLPPVTVLDVSSGFFTASAFQMLCRLLRVPLLRQSIEQLRFRGIAVPERADFTTLLRVLTSSSSGQLPPLRKLKMLDLSFNTLWHESAAQLQPLIASLPSLESLSLESCFPEPISSFSSDQKATNDS</sequence>
<organism evidence="1 2">
    <name type="scientific">Phytophthora palmivora</name>
    <dbReference type="NCBI Taxonomy" id="4796"/>
    <lineage>
        <taxon>Eukaryota</taxon>
        <taxon>Sar</taxon>
        <taxon>Stramenopiles</taxon>
        <taxon>Oomycota</taxon>
        <taxon>Peronosporomycetes</taxon>
        <taxon>Peronosporales</taxon>
        <taxon>Peronosporaceae</taxon>
        <taxon>Phytophthora</taxon>
    </lineage>
</organism>
<dbReference type="Proteomes" id="UP000237271">
    <property type="component" value="Unassembled WGS sequence"/>
</dbReference>
<accession>A0A2P4Y3E2</accession>
<keyword evidence="2" id="KW-1185">Reference proteome</keyword>
<protein>
    <submittedName>
        <fullName evidence="1">Uncharacterized protein</fullName>
    </submittedName>
</protein>
<name>A0A2P4Y3E2_9STRA</name>
<gene>
    <name evidence="1" type="ORF">PHPALM_10950</name>
</gene>
<dbReference type="SUPFAM" id="SSF52047">
    <property type="entry name" value="RNI-like"/>
    <property type="match status" value="1"/>
</dbReference>